<name>A0A2T0BCY9_9CLOT</name>
<evidence type="ECO:0000313" key="1">
    <source>
        <dbReference type="EMBL" id="PRR81744.1"/>
    </source>
</evidence>
<protein>
    <submittedName>
        <fullName evidence="1">Uncharacterized protein</fullName>
    </submittedName>
</protein>
<organism evidence="1 2">
    <name type="scientific">Clostridium vincentii</name>
    <dbReference type="NCBI Taxonomy" id="52704"/>
    <lineage>
        <taxon>Bacteria</taxon>
        <taxon>Bacillati</taxon>
        <taxon>Bacillota</taxon>
        <taxon>Clostridia</taxon>
        <taxon>Eubacteriales</taxon>
        <taxon>Clostridiaceae</taxon>
        <taxon>Clostridium</taxon>
    </lineage>
</organism>
<evidence type="ECO:0000313" key="2">
    <source>
        <dbReference type="Proteomes" id="UP000239471"/>
    </source>
</evidence>
<dbReference type="EMBL" id="PVXQ01000024">
    <property type="protein sequence ID" value="PRR81744.1"/>
    <property type="molecule type" value="Genomic_DNA"/>
</dbReference>
<accession>A0A2T0BCY9</accession>
<dbReference type="RefSeq" id="WP_106060191.1">
    <property type="nucleotide sequence ID" value="NZ_PVXQ01000024.1"/>
</dbReference>
<gene>
    <name evidence="1" type="ORF">CLVI_22330</name>
</gene>
<dbReference type="OrthoDB" id="1716019at2"/>
<reference evidence="1 2" key="1">
    <citation type="submission" date="2018-03" db="EMBL/GenBank/DDBJ databases">
        <title>Genome sequence of Clostridium vincentii DSM 10228.</title>
        <authorList>
            <person name="Poehlein A."/>
            <person name="Daniel R."/>
        </authorList>
    </citation>
    <scope>NUCLEOTIDE SEQUENCE [LARGE SCALE GENOMIC DNA]</scope>
    <source>
        <strain evidence="1 2">DSM 10228</strain>
    </source>
</reference>
<proteinExistence type="predicted"/>
<keyword evidence="2" id="KW-1185">Reference proteome</keyword>
<comment type="caution">
    <text evidence="1">The sequence shown here is derived from an EMBL/GenBank/DDBJ whole genome shotgun (WGS) entry which is preliminary data.</text>
</comment>
<dbReference type="Proteomes" id="UP000239471">
    <property type="component" value="Unassembled WGS sequence"/>
</dbReference>
<dbReference type="AlphaFoldDB" id="A0A2T0BCY9"/>
<sequence length="79" mass="9289">MNEILQQILNELKDLKEGQVRIEKKLGSVHKHTAKITEEITGTNMKIDKISDDVDFLKHKEHQTEEDLFKLKKNLHIIK</sequence>